<dbReference type="GO" id="GO:0030327">
    <property type="term" value="P:prenylated protein catabolic process"/>
    <property type="evidence" value="ECO:0007669"/>
    <property type="project" value="TreeGrafter"/>
</dbReference>
<dbReference type="AlphaFoldDB" id="A0A2J8AIZ1"/>
<feature type="domain" description="Prenylcysteine lyase" evidence="9">
    <location>
        <begin position="423"/>
        <end position="567"/>
    </location>
</feature>
<evidence type="ECO:0000256" key="2">
    <source>
        <dbReference type="ARBA" id="ARBA00009967"/>
    </source>
</evidence>
<gene>
    <name evidence="10" type="ORF">TSOC_000616</name>
</gene>
<dbReference type="Pfam" id="PF07156">
    <property type="entry name" value="Prenylcys_lyase"/>
    <property type="match status" value="2"/>
</dbReference>
<evidence type="ECO:0000256" key="3">
    <source>
        <dbReference type="ARBA" id="ARBA00022630"/>
    </source>
</evidence>
<reference evidence="10 11" key="1">
    <citation type="journal article" date="2017" name="Mol. Biol. Evol.">
        <title>The 4-celled Tetrabaena socialis nuclear genome reveals the essential components for genetic control of cell number at the origin of multicellularity in the volvocine lineage.</title>
        <authorList>
            <person name="Featherston J."/>
            <person name="Arakaki Y."/>
            <person name="Hanschen E.R."/>
            <person name="Ferris P.J."/>
            <person name="Michod R.E."/>
            <person name="Olson B.J.S.C."/>
            <person name="Nozaki H."/>
            <person name="Durand P.M."/>
        </authorList>
    </citation>
    <scope>NUCLEOTIDE SEQUENCE [LARGE SCALE GENOMIC DNA]</scope>
    <source>
        <strain evidence="10 11">NIES-571</strain>
    </source>
</reference>
<evidence type="ECO:0000313" key="10">
    <source>
        <dbReference type="EMBL" id="PNH12489.1"/>
    </source>
</evidence>
<evidence type="ECO:0000256" key="6">
    <source>
        <dbReference type="ARBA" id="ARBA00023002"/>
    </source>
</evidence>
<organism evidence="10 11">
    <name type="scientific">Tetrabaena socialis</name>
    <dbReference type="NCBI Taxonomy" id="47790"/>
    <lineage>
        <taxon>Eukaryota</taxon>
        <taxon>Viridiplantae</taxon>
        <taxon>Chlorophyta</taxon>
        <taxon>core chlorophytes</taxon>
        <taxon>Chlorophyceae</taxon>
        <taxon>CS clade</taxon>
        <taxon>Chlamydomonadales</taxon>
        <taxon>Tetrabaenaceae</taxon>
        <taxon>Tetrabaena</taxon>
    </lineage>
</organism>
<keyword evidence="5" id="KW-0274">FAD</keyword>
<dbReference type="OrthoDB" id="437369at2759"/>
<evidence type="ECO:0000256" key="8">
    <source>
        <dbReference type="SAM" id="MobiDB-lite"/>
    </source>
</evidence>
<feature type="region of interest" description="Disordered" evidence="8">
    <location>
        <begin position="37"/>
        <end position="72"/>
    </location>
</feature>
<dbReference type="InterPro" id="IPR017046">
    <property type="entry name" value="Prenylcysteine_Oxase1"/>
</dbReference>
<comment type="caution">
    <text evidence="10">The sequence shown here is derived from an EMBL/GenBank/DDBJ whole genome shotgun (WGS) entry which is preliminary data.</text>
</comment>
<dbReference type="SUPFAM" id="SSF51905">
    <property type="entry name" value="FAD/NAD(P)-binding domain"/>
    <property type="match status" value="1"/>
</dbReference>
<dbReference type="PANTHER" id="PTHR15944:SF0">
    <property type="entry name" value="PRENYLCYSTEINE LYASE DOMAIN-CONTAINING PROTEIN"/>
    <property type="match status" value="1"/>
</dbReference>
<protein>
    <submittedName>
        <fullName evidence="10">Farnesylcysteine lyase</fullName>
    </submittedName>
</protein>
<dbReference type="GO" id="GO:0030328">
    <property type="term" value="P:prenylcysteine catabolic process"/>
    <property type="evidence" value="ECO:0007669"/>
    <property type="project" value="InterPro"/>
</dbReference>
<dbReference type="InterPro" id="IPR036188">
    <property type="entry name" value="FAD/NAD-bd_sf"/>
</dbReference>
<keyword evidence="7" id="KW-0325">Glycoprotein</keyword>
<evidence type="ECO:0000256" key="7">
    <source>
        <dbReference type="ARBA" id="ARBA00023180"/>
    </source>
</evidence>
<evidence type="ECO:0000256" key="4">
    <source>
        <dbReference type="ARBA" id="ARBA00022729"/>
    </source>
</evidence>
<evidence type="ECO:0000313" key="11">
    <source>
        <dbReference type="Proteomes" id="UP000236333"/>
    </source>
</evidence>
<keyword evidence="4" id="KW-0732">Signal</keyword>
<evidence type="ECO:0000256" key="5">
    <source>
        <dbReference type="ARBA" id="ARBA00022827"/>
    </source>
</evidence>
<dbReference type="Proteomes" id="UP000236333">
    <property type="component" value="Unassembled WGS sequence"/>
</dbReference>
<dbReference type="InterPro" id="IPR010795">
    <property type="entry name" value="Prenylcys_lyase"/>
</dbReference>
<comment type="similarity">
    <text evidence="2">Belongs to the prenylcysteine oxidase family.</text>
</comment>
<feature type="compositionally biased region" description="Gly residues" evidence="8">
    <location>
        <begin position="56"/>
        <end position="66"/>
    </location>
</feature>
<feature type="domain" description="Prenylcysteine lyase" evidence="9">
    <location>
        <begin position="90"/>
        <end position="250"/>
    </location>
</feature>
<dbReference type="GO" id="GO:0016829">
    <property type="term" value="F:lyase activity"/>
    <property type="evidence" value="ECO:0007669"/>
    <property type="project" value="UniProtKB-KW"/>
</dbReference>
<sequence length="574" mass="57756">MRGQALELGASIFWEYNEYVRAAAERLGLTLKAAGAGGGRKAQRQGGQPGEEPRGGRQGGSSGGEPAGDEDGGGLAVWDGQRFVLNMTGSWSDALHAAVRYGPAALRYSSLVAAAARRFRRVYGLQAGGAAFESPELLLQALGLYNETQLQCADYMQEWLVRLWGGAAFAEEVAGAVNRCNYNQGNSQLNALAGLVSYGPAAYGSVWSIQGGNRQLVSALLAESGADIIKSARVTAVRRTEGGRQFTLDVCAEPTAGGAGGPGGAVGGSETEVGAQAAEAEAAVEAAEGVEAVEAGGPRALMPGVESVEVAAAEYGPYDAVVIAAPLLGSGITIDLGTGVASSSAAGGGGGGIGSGAAGGNGAGGGKGGDQGQVPAATLCAQAAVGAAASDGAAACLSSADGLNAAATATATAAAAAAAAAAAELQRPYQVTVTTYVAGGRLRPAYFNVRRLPSASAVLVSAPGLHCNGLMRRQHNFATKFRKVFSREPLSPALLAEMFDPDPQSPRVLVSRKWYAYPRFSPPERFSPFLLAAGLVYGNALEPAASAMEMAAVAAANSALLVARHLAAVAAAEQ</sequence>
<keyword evidence="3" id="KW-0285">Flavoprotein</keyword>
<keyword evidence="6" id="KW-0560">Oxidoreductase</keyword>
<evidence type="ECO:0000259" key="9">
    <source>
        <dbReference type="Pfam" id="PF07156"/>
    </source>
</evidence>
<proteinExistence type="inferred from homology"/>
<dbReference type="PANTHER" id="PTHR15944">
    <property type="entry name" value="FARNESYLCYSTEINE LYASE"/>
    <property type="match status" value="1"/>
</dbReference>
<evidence type="ECO:0000256" key="1">
    <source>
        <dbReference type="ARBA" id="ARBA00001974"/>
    </source>
</evidence>
<keyword evidence="10" id="KW-0456">Lyase</keyword>
<dbReference type="GO" id="GO:0001735">
    <property type="term" value="F:prenylcysteine oxidase activity"/>
    <property type="evidence" value="ECO:0007669"/>
    <property type="project" value="InterPro"/>
</dbReference>
<accession>A0A2J8AIZ1</accession>
<name>A0A2J8AIZ1_9CHLO</name>
<comment type="cofactor">
    <cofactor evidence="1">
        <name>FAD</name>
        <dbReference type="ChEBI" id="CHEBI:57692"/>
    </cofactor>
</comment>
<keyword evidence="11" id="KW-1185">Reference proteome</keyword>
<dbReference type="EMBL" id="PGGS01000008">
    <property type="protein sequence ID" value="PNH12489.1"/>
    <property type="molecule type" value="Genomic_DNA"/>
</dbReference>